<dbReference type="Pfam" id="PF00394">
    <property type="entry name" value="Cu-oxidase"/>
    <property type="match status" value="1"/>
</dbReference>
<name>A0A127Z709_9BASI</name>
<dbReference type="InterPro" id="IPR045087">
    <property type="entry name" value="Cu-oxidase_fam"/>
</dbReference>
<accession>A0A127Z709</accession>
<reference evidence="6" key="1">
    <citation type="submission" date="2014-06" db="EMBL/GenBank/DDBJ databases">
        <authorList>
            <person name="Ju J."/>
            <person name="Zhang J."/>
        </authorList>
    </citation>
    <scope>NUCLEOTIDE SEQUENCE</scope>
    <source>
        <strain evidence="6">SscI8</strain>
    </source>
</reference>
<proteinExistence type="inferred from homology"/>
<dbReference type="EMBL" id="LK056654">
    <property type="protein sequence ID" value="CDU21931.1"/>
    <property type="molecule type" value="Genomic_DNA"/>
</dbReference>
<keyword evidence="2" id="KW-0479">Metal-binding</keyword>
<gene>
    <name evidence="6" type="ORF">SPSC_00561</name>
</gene>
<dbReference type="PROSITE" id="PS00079">
    <property type="entry name" value="MULTICOPPER_OXIDASE1"/>
    <property type="match status" value="1"/>
</dbReference>
<dbReference type="InterPro" id="IPR011706">
    <property type="entry name" value="Cu-oxidase_C"/>
</dbReference>
<dbReference type="InterPro" id="IPR001117">
    <property type="entry name" value="Cu-oxidase_2nd"/>
</dbReference>
<dbReference type="GO" id="GO:0005507">
    <property type="term" value="F:copper ion binding"/>
    <property type="evidence" value="ECO:0007669"/>
    <property type="project" value="InterPro"/>
</dbReference>
<dbReference type="PROSITE" id="PS00080">
    <property type="entry name" value="MULTICOPPER_OXIDASE2"/>
    <property type="match status" value="1"/>
</dbReference>
<keyword evidence="3" id="KW-0560">Oxidoreductase</keyword>
<evidence type="ECO:0000313" key="6">
    <source>
        <dbReference type="EMBL" id="CDU21931.1"/>
    </source>
</evidence>
<dbReference type="InterPro" id="IPR002355">
    <property type="entry name" value="Cu_oxidase_Cu_BS"/>
</dbReference>
<dbReference type="InterPro" id="IPR033138">
    <property type="entry name" value="Cu_oxidase_CS"/>
</dbReference>
<dbReference type="Gene3D" id="2.60.40.420">
    <property type="entry name" value="Cupredoxins - blue copper proteins"/>
    <property type="match status" value="2"/>
</dbReference>
<dbReference type="InterPro" id="IPR008972">
    <property type="entry name" value="Cupredoxin"/>
</dbReference>
<evidence type="ECO:0000259" key="5">
    <source>
        <dbReference type="Pfam" id="PF07731"/>
    </source>
</evidence>
<dbReference type="PANTHER" id="PTHR11709:SF511">
    <property type="entry name" value="LACCASE"/>
    <property type="match status" value="1"/>
</dbReference>
<dbReference type="GO" id="GO:0016491">
    <property type="term" value="F:oxidoreductase activity"/>
    <property type="evidence" value="ECO:0007669"/>
    <property type="project" value="UniProtKB-KW"/>
</dbReference>
<feature type="domain" description="Plastocyanin-like" evidence="5">
    <location>
        <begin position="297"/>
        <end position="402"/>
    </location>
</feature>
<feature type="domain" description="Plastocyanin-like" evidence="4">
    <location>
        <begin position="11"/>
        <end position="152"/>
    </location>
</feature>
<comment type="similarity">
    <text evidence="1">Belongs to the multicopper oxidase family.</text>
</comment>
<dbReference type="AlphaFoldDB" id="A0A127Z709"/>
<dbReference type="OrthoDB" id="2121828at2759"/>
<dbReference type="Pfam" id="PF07731">
    <property type="entry name" value="Cu-oxidase_2"/>
    <property type="match status" value="1"/>
</dbReference>
<evidence type="ECO:0000256" key="3">
    <source>
        <dbReference type="ARBA" id="ARBA00023002"/>
    </source>
</evidence>
<sequence>MQGAAEPSALIVTLGDHYFAPGIDQLSWFISRHSLGFEPTPDNILINGQGTFDCSRLLNRDQYNCSSVDARFAEIHLEQGKTHRLRLVNVGSVGHQTFSIDDHRLSVIEADGGVVEPYVTTRVSIAPGQRYSVLVTANQTSGTTFWLWSEMDSECLNVATPNLEYQAKAVVTFDLELRTAFQRNVLRTGLPQTSPWPRKDGEQACHDESPHLLRPLRSAEHGAPLTPLLQLDKGDKREIITVTMPKLDRNGLVPVSWINRTQWRSPTTPLLHSIVHPNTTTFPPNPSHQLVLTPSPSYAVTRELIINNSDEAPHPFHLHGHKFSLIATYESSFDFGAYSHTHPNTDAQWFDEQSAPVRDTVSVPRRGFAVIRWRTDNPGVWALHCHVLVHMQTGMALAVVKGVGEVRRLPFVRGLEGEMCAK</sequence>
<dbReference type="SUPFAM" id="SSF49503">
    <property type="entry name" value="Cupredoxins"/>
    <property type="match status" value="2"/>
</dbReference>
<evidence type="ECO:0000256" key="2">
    <source>
        <dbReference type="ARBA" id="ARBA00022723"/>
    </source>
</evidence>
<evidence type="ECO:0000259" key="4">
    <source>
        <dbReference type="Pfam" id="PF00394"/>
    </source>
</evidence>
<dbReference type="CDD" id="cd13886">
    <property type="entry name" value="CuRO_2_MCO_like_1"/>
    <property type="match status" value="1"/>
</dbReference>
<protein>
    <submittedName>
        <fullName evidence="6">Related to multicopper oxidase</fullName>
    </submittedName>
</protein>
<organism evidence="6">
    <name type="scientific">Sporisorium scitamineum</name>
    <dbReference type="NCBI Taxonomy" id="49012"/>
    <lineage>
        <taxon>Eukaryota</taxon>
        <taxon>Fungi</taxon>
        <taxon>Dikarya</taxon>
        <taxon>Basidiomycota</taxon>
        <taxon>Ustilaginomycotina</taxon>
        <taxon>Ustilaginomycetes</taxon>
        <taxon>Ustilaginales</taxon>
        <taxon>Ustilaginaceae</taxon>
        <taxon>Sporisorium</taxon>
    </lineage>
</organism>
<dbReference type="PANTHER" id="PTHR11709">
    <property type="entry name" value="MULTI-COPPER OXIDASE"/>
    <property type="match status" value="1"/>
</dbReference>
<evidence type="ECO:0000256" key="1">
    <source>
        <dbReference type="ARBA" id="ARBA00010609"/>
    </source>
</evidence>